<feature type="transmembrane region" description="Helical" evidence="1">
    <location>
        <begin position="55"/>
        <end position="74"/>
    </location>
</feature>
<keyword evidence="3" id="KW-1185">Reference proteome</keyword>
<accession>A0A8J8KCT7</accession>
<dbReference type="RefSeq" id="WP_173780545.1">
    <property type="nucleotide sequence ID" value="NZ_JABSNO010000037.1"/>
</dbReference>
<evidence type="ECO:0000313" key="2">
    <source>
        <dbReference type="EMBL" id="NRS94009.1"/>
    </source>
</evidence>
<reference evidence="2" key="1">
    <citation type="submission" date="2020-05" db="EMBL/GenBank/DDBJ databases">
        <title>Genomic Encyclopedia of Type Strains, Phase IV (KMG-V): Genome sequencing to study the core and pangenomes of soil and plant-associated prokaryotes.</title>
        <authorList>
            <person name="Whitman W."/>
        </authorList>
    </citation>
    <scope>NUCLEOTIDE SEQUENCE</scope>
    <source>
        <strain evidence="2">16F</strain>
    </source>
</reference>
<evidence type="ECO:0000313" key="3">
    <source>
        <dbReference type="Proteomes" id="UP000610746"/>
    </source>
</evidence>
<protein>
    <submittedName>
        <fullName evidence="2">Uncharacterized protein</fullName>
    </submittedName>
</protein>
<gene>
    <name evidence="2" type="ORF">HNQ03_003104</name>
</gene>
<keyword evidence="1" id="KW-1133">Transmembrane helix</keyword>
<dbReference type="Proteomes" id="UP000610746">
    <property type="component" value="Unassembled WGS sequence"/>
</dbReference>
<keyword evidence="1" id="KW-0812">Transmembrane</keyword>
<evidence type="ECO:0000256" key="1">
    <source>
        <dbReference type="SAM" id="Phobius"/>
    </source>
</evidence>
<keyword evidence="1" id="KW-0472">Membrane</keyword>
<sequence>MIFKTVAASPKKKFSVGKFLLLLLILDFLIIIALAIIAYLPQYHRTKDLILQSTFGFNIGLVVILFLLGIYYIFFRNKDKEAIGTLQMMEEKIMINDTTFPIFEIENLRIVGNDILGEFRGFKSKGTNNEIFIILKNGEEISSNFVQTTETSLKNAENILNIYHEKGLLTESNLENILNNTNYY</sequence>
<dbReference type="EMBL" id="JABSNO010000037">
    <property type="protein sequence ID" value="NRS94009.1"/>
    <property type="molecule type" value="Genomic_DNA"/>
</dbReference>
<dbReference type="AlphaFoldDB" id="A0A8J8KCT7"/>
<organism evidence="2 3">
    <name type="scientific">Frigoriflavimonas asaccharolytica</name>
    <dbReference type="NCBI Taxonomy" id="2735899"/>
    <lineage>
        <taxon>Bacteria</taxon>
        <taxon>Pseudomonadati</taxon>
        <taxon>Bacteroidota</taxon>
        <taxon>Flavobacteriia</taxon>
        <taxon>Flavobacteriales</taxon>
        <taxon>Weeksellaceae</taxon>
        <taxon>Frigoriflavimonas</taxon>
    </lineage>
</organism>
<feature type="transmembrane region" description="Helical" evidence="1">
    <location>
        <begin position="20"/>
        <end position="40"/>
    </location>
</feature>
<comment type="caution">
    <text evidence="2">The sequence shown here is derived from an EMBL/GenBank/DDBJ whole genome shotgun (WGS) entry which is preliminary data.</text>
</comment>
<name>A0A8J8KCT7_9FLAO</name>
<proteinExistence type="predicted"/>